<evidence type="ECO:0000313" key="5">
    <source>
        <dbReference type="Proteomes" id="UP000572635"/>
    </source>
</evidence>
<keyword evidence="2" id="KW-0012">Acyltransferase</keyword>
<reference evidence="4 5" key="1">
    <citation type="submission" date="2020-08" db="EMBL/GenBank/DDBJ databases">
        <title>Sequencing the genomes of 1000 actinobacteria strains.</title>
        <authorList>
            <person name="Klenk H.-P."/>
        </authorList>
    </citation>
    <scope>NUCLEOTIDE SEQUENCE [LARGE SCALE GENOMIC DNA]</scope>
    <source>
        <strain evidence="4 5">DSM 44551</strain>
    </source>
</reference>
<dbReference type="Gene3D" id="3.40.630.30">
    <property type="match status" value="1"/>
</dbReference>
<dbReference type="SUPFAM" id="SSF55729">
    <property type="entry name" value="Acyl-CoA N-acyltransferases (Nat)"/>
    <property type="match status" value="1"/>
</dbReference>
<evidence type="ECO:0000256" key="2">
    <source>
        <dbReference type="ARBA" id="ARBA00023315"/>
    </source>
</evidence>
<comment type="caution">
    <text evidence="4">The sequence shown here is derived from an EMBL/GenBank/DDBJ whole genome shotgun (WGS) entry which is preliminary data.</text>
</comment>
<gene>
    <name evidence="4" type="ORF">HDA36_002279</name>
</gene>
<accession>A0A7W8QLX6</accession>
<dbReference type="InterPro" id="IPR050832">
    <property type="entry name" value="Bact_Acetyltransf"/>
</dbReference>
<organism evidence="4 5">
    <name type="scientific">Nocardiopsis composta</name>
    <dbReference type="NCBI Taxonomy" id="157465"/>
    <lineage>
        <taxon>Bacteria</taxon>
        <taxon>Bacillati</taxon>
        <taxon>Actinomycetota</taxon>
        <taxon>Actinomycetes</taxon>
        <taxon>Streptosporangiales</taxon>
        <taxon>Nocardiopsidaceae</taxon>
        <taxon>Nocardiopsis</taxon>
    </lineage>
</organism>
<evidence type="ECO:0000259" key="3">
    <source>
        <dbReference type="PROSITE" id="PS51186"/>
    </source>
</evidence>
<protein>
    <submittedName>
        <fullName evidence="4">GNAT superfamily N-acetyltransferase</fullName>
    </submittedName>
</protein>
<dbReference type="InterPro" id="IPR016181">
    <property type="entry name" value="Acyl_CoA_acyltransferase"/>
</dbReference>
<evidence type="ECO:0000313" key="4">
    <source>
        <dbReference type="EMBL" id="MBB5432195.1"/>
    </source>
</evidence>
<dbReference type="InterPro" id="IPR000182">
    <property type="entry name" value="GNAT_dom"/>
</dbReference>
<keyword evidence="1 4" id="KW-0808">Transferase</keyword>
<dbReference type="GO" id="GO:0016747">
    <property type="term" value="F:acyltransferase activity, transferring groups other than amino-acyl groups"/>
    <property type="evidence" value="ECO:0007669"/>
    <property type="project" value="InterPro"/>
</dbReference>
<dbReference type="Pfam" id="PF00583">
    <property type="entry name" value="Acetyltransf_1"/>
    <property type="match status" value="1"/>
</dbReference>
<dbReference type="AlphaFoldDB" id="A0A7W8QLX6"/>
<dbReference type="EMBL" id="JACHDB010000001">
    <property type="protein sequence ID" value="MBB5432195.1"/>
    <property type="molecule type" value="Genomic_DNA"/>
</dbReference>
<sequence length="191" mass="20227">MAAEQSSSPDIRVMREEDVPRLVEVSLAADALFADAGLALPEDDPREMLEHVLGPVGPDGVRRAPDRFAAVLVAGEPAAGLAALVELDGAAHLEQLAVHPDLGRRGIGGALLEAACAHARAAGFTALTLTTFRDLAWNAPFYARRGFTELPAEEWGPELAAQWRAEEQAGILVAPRIAMRRGLTPDAPLEG</sequence>
<dbReference type="PANTHER" id="PTHR43877">
    <property type="entry name" value="AMINOALKYLPHOSPHONATE N-ACETYLTRANSFERASE-RELATED-RELATED"/>
    <property type="match status" value="1"/>
</dbReference>
<proteinExistence type="predicted"/>
<evidence type="ECO:0000256" key="1">
    <source>
        <dbReference type="ARBA" id="ARBA00022679"/>
    </source>
</evidence>
<dbReference type="PROSITE" id="PS51186">
    <property type="entry name" value="GNAT"/>
    <property type="match status" value="1"/>
</dbReference>
<name>A0A7W8QLX6_9ACTN</name>
<dbReference type="Proteomes" id="UP000572635">
    <property type="component" value="Unassembled WGS sequence"/>
</dbReference>
<feature type="domain" description="N-acetyltransferase" evidence="3">
    <location>
        <begin position="9"/>
        <end position="166"/>
    </location>
</feature>
<keyword evidence="5" id="KW-1185">Reference proteome</keyword>
<dbReference type="CDD" id="cd04301">
    <property type="entry name" value="NAT_SF"/>
    <property type="match status" value="1"/>
</dbReference>